<evidence type="ECO:0000313" key="2">
    <source>
        <dbReference type="EMBL" id="EGY29616.1"/>
    </source>
</evidence>
<feature type="region of interest" description="Disordered" evidence="1">
    <location>
        <begin position="34"/>
        <end position="60"/>
    </location>
</feature>
<dbReference type="AlphaFoldDB" id="G2GXB5"/>
<evidence type="ECO:0000313" key="3">
    <source>
        <dbReference type="Proteomes" id="UP000004116"/>
    </source>
</evidence>
<sequence length="60" mass="6738">PVRAFLTLASNTVVKDSQKSVTRQPLRTTKDLNHNIFRSNNSGNNYPGHIDFEVSGKKTH</sequence>
<evidence type="ECO:0000256" key="1">
    <source>
        <dbReference type="SAM" id="MobiDB-lite"/>
    </source>
</evidence>
<gene>
    <name evidence="2" type="ORF">Rin_00004040</name>
</gene>
<keyword evidence="3" id="KW-1185">Reference proteome</keyword>
<feature type="compositionally biased region" description="Polar residues" evidence="1">
    <location>
        <begin position="36"/>
        <end position="45"/>
    </location>
</feature>
<comment type="caution">
    <text evidence="2">The sequence shown here is derived from an EMBL/GenBank/DDBJ whole genome shotgun (WGS) entry which is preliminary data.</text>
</comment>
<name>G2GXB5_9ENTR</name>
<dbReference type="OrthoDB" id="6764591at2"/>
<feature type="non-terminal residue" evidence="2">
    <location>
        <position position="1"/>
    </location>
</feature>
<accession>G2GXB5</accession>
<proteinExistence type="predicted"/>
<reference evidence="2 3" key="1">
    <citation type="journal article" date="2012" name="Genome Res.">
        <title>Genomic basis of endosymbiont-conferred protection against an insect parasitoid.</title>
        <authorList>
            <person name="Hansen A.K."/>
            <person name="Vorburger C."/>
            <person name="Moran N.A."/>
        </authorList>
    </citation>
    <scope>NUCLEOTIDE SEQUENCE [LARGE SCALE GENOMIC DNA]</scope>
    <source>
        <strain evidence="3">R5.15</strain>
    </source>
</reference>
<organism evidence="2 3">
    <name type="scientific">Candidatus Regiella insecticola 5.15</name>
    <dbReference type="NCBI Taxonomy" id="1005043"/>
    <lineage>
        <taxon>Bacteria</taxon>
        <taxon>Pseudomonadati</taxon>
        <taxon>Pseudomonadota</taxon>
        <taxon>Gammaproteobacteria</taxon>
        <taxon>Enterobacterales</taxon>
        <taxon>Enterobacteriaceae</taxon>
        <taxon>aphid secondary symbionts</taxon>
        <taxon>Candidatus Regiella</taxon>
    </lineage>
</organism>
<dbReference type="RefSeq" id="WP_006706092.1">
    <property type="nucleotide sequence ID" value="NZ_AGCA01000084.1"/>
</dbReference>
<feature type="compositionally biased region" description="Basic and acidic residues" evidence="1">
    <location>
        <begin position="50"/>
        <end position="60"/>
    </location>
</feature>
<dbReference type="Proteomes" id="UP000004116">
    <property type="component" value="Unassembled WGS sequence"/>
</dbReference>
<protein>
    <submittedName>
        <fullName evidence="2">Uncharacterized protein</fullName>
    </submittedName>
</protein>
<dbReference type="EMBL" id="AGCA01000084">
    <property type="protein sequence ID" value="EGY29616.1"/>
    <property type="molecule type" value="Genomic_DNA"/>
</dbReference>